<dbReference type="InterPro" id="IPR006501">
    <property type="entry name" value="Pectinesterase_inhib_dom"/>
</dbReference>
<accession>A0A1U7WYS9</accession>
<reference evidence="3" key="1">
    <citation type="journal article" date="2013" name="Genome Biol.">
        <title>Reference genomes and transcriptomes of Nicotiana sylvestris and Nicotiana tomentosiformis.</title>
        <authorList>
            <person name="Sierro N."/>
            <person name="Battey J.N."/>
            <person name="Ouadi S."/>
            <person name="Bovet L."/>
            <person name="Goepfert S."/>
            <person name="Bakaher N."/>
            <person name="Peitsch M.C."/>
            <person name="Ivanov N.V."/>
        </authorList>
    </citation>
    <scope>NUCLEOTIDE SEQUENCE [LARGE SCALE GENOMIC DNA]</scope>
</reference>
<dbReference type="OrthoDB" id="1289963at2759"/>
<feature type="domain" description="Pectinesterase inhibitor" evidence="2">
    <location>
        <begin position="39"/>
        <end position="182"/>
    </location>
</feature>
<dbReference type="InterPro" id="IPR035513">
    <property type="entry name" value="Invertase/methylesterase_inhib"/>
</dbReference>
<dbReference type="Proteomes" id="UP000189701">
    <property type="component" value="Unplaced"/>
</dbReference>
<dbReference type="AlphaFoldDB" id="A0A1U7WYS9"/>
<dbReference type="NCBIfam" id="TIGR01614">
    <property type="entry name" value="PME_inhib"/>
    <property type="match status" value="1"/>
</dbReference>
<keyword evidence="1" id="KW-0812">Transmembrane</keyword>
<keyword evidence="3" id="KW-1185">Reference proteome</keyword>
<evidence type="ECO:0000256" key="1">
    <source>
        <dbReference type="SAM" id="Phobius"/>
    </source>
</evidence>
<keyword evidence="1" id="KW-0472">Membrane</keyword>
<organism evidence="3 4">
    <name type="scientific">Nicotiana sylvestris</name>
    <name type="common">Wood tobacco</name>
    <name type="synonym">South American tobacco</name>
    <dbReference type="NCBI Taxonomy" id="4096"/>
    <lineage>
        <taxon>Eukaryota</taxon>
        <taxon>Viridiplantae</taxon>
        <taxon>Streptophyta</taxon>
        <taxon>Embryophyta</taxon>
        <taxon>Tracheophyta</taxon>
        <taxon>Spermatophyta</taxon>
        <taxon>Magnoliopsida</taxon>
        <taxon>eudicotyledons</taxon>
        <taxon>Gunneridae</taxon>
        <taxon>Pentapetalae</taxon>
        <taxon>asterids</taxon>
        <taxon>lamiids</taxon>
        <taxon>Solanales</taxon>
        <taxon>Solanaceae</taxon>
        <taxon>Nicotianoideae</taxon>
        <taxon>Nicotianeae</taxon>
        <taxon>Nicotiana</taxon>
    </lineage>
</organism>
<protein>
    <submittedName>
        <fullName evidence="4">Uncharacterized protein LOC104228969</fullName>
    </submittedName>
</protein>
<dbReference type="PANTHER" id="PTHR31890">
    <property type="entry name" value="PLANT INVERTASE/PECTIN METHYLESTERASE INHIBITOR SUPERFAMILY PROTEIN"/>
    <property type="match status" value="1"/>
</dbReference>
<feature type="transmembrane region" description="Helical" evidence="1">
    <location>
        <begin position="12"/>
        <end position="33"/>
    </location>
</feature>
<evidence type="ECO:0000259" key="2">
    <source>
        <dbReference type="SMART" id="SM00856"/>
    </source>
</evidence>
<dbReference type="GO" id="GO:0004857">
    <property type="term" value="F:enzyme inhibitor activity"/>
    <property type="evidence" value="ECO:0007669"/>
    <property type="project" value="InterPro"/>
</dbReference>
<sequence>MGRSTTSSSSSSSISLIFLLPYIFLLSVDFYGANLRANAVTPLIQRACDFSMVREFCYNVMENDPEAQLATTKIDLENVTIRLAYSNFTNIARKAWTITANETNPEYKQIYRKCLHQYIRLRLDFQNFTQTLESNGDLDQVAQGAITHIFACTSFFQSPSIPNPFAQDNENLGWFIELIRDIYLTI</sequence>
<evidence type="ECO:0000313" key="3">
    <source>
        <dbReference type="Proteomes" id="UP000189701"/>
    </source>
</evidence>
<name>A0A1U7WYS9_NICSY</name>
<evidence type="ECO:0000313" key="4">
    <source>
        <dbReference type="RefSeq" id="XP_009779829.1"/>
    </source>
</evidence>
<dbReference type="Gene3D" id="1.20.140.40">
    <property type="entry name" value="Invertase/pectin methylesterase inhibitor family protein"/>
    <property type="match status" value="1"/>
</dbReference>
<dbReference type="Pfam" id="PF04043">
    <property type="entry name" value="PMEI"/>
    <property type="match status" value="1"/>
</dbReference>
<reference evidence="4" key="2">
    <citation type="submission" date="2025-08" db="UniProtKB">
        <authorList>
            <consortium name="RefSeq"/>
        </authorList>
    </citation>
    <scope>IDENTIFICATION</scope>
    <source>
        <tissue evidence="4">Leaf</tissue>
    </source>
</reference>
<keyword evidence="1" id="KW-1133">Transmembrane helix</keyword>
<dbReference type="SUPFAM" id="SSF101148">
    <property type="entry name" value="Plant invertase/pectin methylesterase inhibitor"/>
    <property type="match status" value="1"/>
</dbReference>
<dbReference type="PANTHER" id="PTHR31890:SF10">
    <property type="entry name" value="PECTINESTERASE INHIBITOR 2-LIKE"/>
    <property type="match status" value="1"/>
</dbReference>
<proteinExistence type="predicted"/>
<gene>
    <name evidence="4" type="primary">LOC104228969</name>
</gene>
<dbReference type="eggNOG" id="ENOG502R7VI">
    <property type="taxonomic scope" value="Eukaryota"/>
</dbReference>
<dbReference type="RefSeq" id="XP_009779829.1">
    <property type="nucleotide sequence ID" value="XM_009781527.1"/>
</dbReference>
<dbReference type="SMART" id="SM00856">
    <property type="entry name" value="PMEI"/>
    <property type="match status" value="1"/>
</dbReference>